<dbReference type="AlphaFoldDB" id="A0A2K9NRP9"/>
<accession>A0A2K9NRP9</accession>
<dbReference type="EMBL" id="CP025704">
    <property type="protein sequence ID" value="AUN98193.1"/>
    <property type="molecule type" value="Genomic_DNA"/>
</dbReference>
<organism evidence="2 3">
    <name type="scientific">Bacteriovorax stolpii</name>
    <name type="common">Bdellovibrio stolpii</name>
    <dbReference type="NCBI Taxonomy" id="960"/>
    <lineage>
        <taxon>Bacteria</taxon>
        <taxon>Pseudomonadati</taxon>
        <taxon>Bdellovibrionota</taxon>
        <taxon>Bacteriovoracia</taxon>
        <taxon>Bacteriovoracales</taxon>
        <taxon>Bacteriovoracaceae</taxon>
        <taxon>Bacteriovorax</taxon>
    </lineage>
</organism>
<protein>
    <submittedName>
        <fullName evidence="2">Uncharacterized protein</fullName>
    </submittedName>
</protein>
<keyword evidence="3" id="KW-1185">Reference proteome</keyword>
<dbReference type="PANTHER" id="PTHR35936">
    <property type="entry name" value="MEMBRANE-BOUND LYTIC MUREIN TRANSGLYCOSYLASE F"/>
    <property type="match status" value="1"/>
</dbReference>
<evidence type="ECO:0000256" key="1">
    <source>
        <dbReference type="ARBA" id="ARBA00022729"/>
    </source>
</evidence>
<dbReference type="Pfam" id="PF00497">
    <property type="entry name" value="SBP_bac_3"/>
    <property type="match status" value="1"/>
</dbReference>
<keyword evidence="1" id="KW-0732">Signal</keyword>
<dbReference type="KEGG" id="bsto:C0V70_08750"/>
<gene>
    <name evidence="2" type="ORF">C0V70_08750</name>
</gene>
<dbReference type="PANTHER" id="PTHR35936:SF25">
    <property type="entry name" value="ABC TRANSPORTER SUBSTRATE-BINDING PROTEIN"/>
    <property type="match status" value="1"/>
</dbReference>
<dbReference type="InterPro" id="IPR001638">
    <property type="entry name" value="Solute-binding_3/MltF_N"/>
</dbReference>
<dbReference type="SMART" id="SM00062">
    <property type="entry name" value="PBPb"/>
    <property type="match status" value="1"/>
</dbReference>
<evidence type="ECO:0000313" key="3">
    <source>
        <dbReference type="Proteomes" id="UP000235584"/>
    </source>
</evidence>
<proteinExistence type="predicted"/>
<name>A0A2K9NRP9_BACTC</name>
<dbReference type="SUPFAM" id="SSF53850">
    <property type="entry name" value="Periplasmic binding protein-like II"/>
    <property type="match status" value="1"/>
</dbReference>
<dbReference type="RefSeq" id="WP_102243484.1">
    <property type="nucleotide sequence ID" value="NZ_CP025704.1"/>
</dbReference>
<dbReference type="Proteomes" id="UP000235584">
    <property type="component" value="Chromosome"/>
</dbReference>
<reference evidence="2 3" key="1">
    <citation type="submission" date="2018-01" db="EMBL/GenBank/DDBJ databases">
        <title>Complete genome sequence of Bacteriovorax stolpii DSM12778.</title>
        <authorList>
            <person name="Tang B."/>
            <person name="Chang J."/>
        </authorList>
    </citation>
    <scope>NUCLEOTIDE SEQUENCE [LARGE SCALE GENOMIC DNA]</scope>
    <source>
        <strain evidence="2 3">DSM 12778</strain>
    </source>
</reference>
<sequence length="255" mass="28969">MVKPLSLILCLILSFSLQAKDKVISMRSDIWCPYACDPKSDHPGFMVEIAREVFKKKGYTIDYDVMNWARVLSDVKIGEYDAVIGASRADVREFVIPQVPTGILVNYFWALKDSRWSYKDEGSLDYVSVGTVNDYSYGDEIDKLVKKKHKSIKEVSGESPLLRLIQMTESGRLMAFVENPLVLGYNMKKLNKDKKIFKAVSKNLANDPDLFIAFSPSNPKSKEYAKILDEGMEELRKSGKLKEILLRYGLSDWAG</sequence>
<dbReference type="Gene3D" id="3.40.190.10">
    <property type="entry name" value="Periplasmic binding protein-like II"/>
    <property type="match status" value="2"/>
</dbReference>
<evidence type="ECO:0000313" key="2">
    <source>
        <dbReference type="EMBL" id="AUN98193.1"/>
    </source>
</evidence>